<dbReference type="Proteomes" id="UP000813462">
    <property type="component" value="Unassembled WGS sequence"/>
</dbReference>
<feature type="domain" description="SH3" evidence="3">
    <location>
        <begin position="1"/>
        <end position="56"/>
    </location>
</feature>
<evidence type="ECO:0000259" key="3">
    <source>
        <dbReference type="PROSITE" id="PS50002"/>
    </source>
</evidence>
<accession>A0A978UJQ5</accession>
<dbReference type="InterPro" id="IPR001452">
    <property type="entry name" value="SH3_domain"/>
</dbReference>
<reference evidence="4" key="1">
    <citation type="journal article" date="2021" name="Front. Plant Sci.">
        <title>Chromosome-Scale Genome Assembly for Chinese Sour Jujube and Insights Into Its Genome Evolution and Domestication Signature.</title>
        <authorList>
            <person name="Shen L.-Y."/>
            <person name="Luo H."/>
            <person name="Wang X.-L."/>
            <person name="Wang X.-M."/>
            <person name="Qiu X.-J."/>
            <person name="Liu H."/>
            <person name="Zhou S.-S."/>
            <person name="Jia K.-H."/>
            <person name="Nie S."/>
            <person name="Bao Y.-T."/>
            <person name="Zhang R.-G."/>
            <person name="Yun Q.-Z."/>
            <person name="Chai Y.-H."/>
            <person name="Lu J.-Y."/>
            <person name="Li Y."/>
            <person name="Zhao S.-W."/>
            <person name="Mao J.-F."/>
            <person name="Jia S.-G."/>
            <person name="Mao Y.-M."/>
        </authorList>
    </citation>
    <scope>NUCLEOTIDE SEQUENCE</scope>
    <source>
        <strain evidence="4">AT0</strain>
        <tissue evidence="4">Leaf</tissue>
    </source>
</reference>
<dbReference type="SUPFAM" id="SSF50044">
    <property type="entry name" value="SH3-domain"/>
    <property type="match status" value="1"/>
</dbReference>
<proteinExistence type="predicted"/>
<sequence>MEGELSLSVDDYVVVRQNILHAVVDINQVAPHGWSEGECNGKAGWFPSAYIEREEKAPTSKIAHSSL</sequence>
<gene>
    <name evidence="4" type="ORF">FEM48_Zijuj11G0153500</name>
</gene>
<dbReference type="Gene3D" id="2.30.30.40">
    <property type="entry name" value="SH3 Domains"/>
    <property type="match status" value="1"/>
</dbReference>
<dbReference type="AlphaFoldDB" id="A0A978UJQ5"/>
<evidence type="ECO:0000256" key="2">
    <source>
        <dbReference type="PROSITE-ProRule" id="PRU00192"/>
    </source>
</evidence>
<dbReference type="InterPro" id="IPR036028">
    <property type="entry name" value="SH3-like_dom_sf"/>
</dbReference>
<dbReference type="Pfam" id="PF07653">
    <property type="entry name" value="SH3_2"/>
    <property type="match status" value="1"/>
</dbReference>
<evidence type="ECO:0000256" key="1">
    <source>
        <dbReference type="ARBA" id="ARBA00022443"/>
    </source>
</evidence>
<evidence type="ECO:0000313" key="5">
    <source>
        <dbReference type="Proteomes" id="UP000813462"/>
    </source>
</evidence>
<keyword evidence="1 2" id="KW-0728">SH3 domain</keyword>
<organism evidence="4 5">
    <name type="scientific">Ziziphus jujuba var. spinosa</name>
    <dbReference type="NCBI Taxonomy" id="714518"/>
    <lineage>
        <taxon>Eukaryota</taxon>
        <taxon>Viridiplantae</taxon>
        <taxon>Streptophyta</taxon>
        <taxon>Embryophyta</taxon>
        <taxon>Tracheophyta</taxon>
        <taxon>Spermatophyta</taxon>
        <taxon>Magnoliopsida</taxon>
        <taxon>eudicotyledons</taxon>
        <taxon>Gunneridae</taxon>
        <taxon>Pentapetalae</taxon>
        <taxon>rosids</taxon>
        <taxon>fabids</taxon>
        <taxon>Rosales</taxon>
        <taxon>Rhamnaceae</taxon>
        <taxon>Paliureae</taxon>
        <taxon>Ziziphus</taxon>
    </lineage>
</organism>
<protein>
    <recommendedName>
        <fullName evidence="3">SH3 domain-containing protein</fullName>
    </recommendedName>
</protein>
<evidence type="ECO:0000313" key="4">
    <source>
        <dbReference type="EMBL" id="KAH7515036.1"/>
    </source>
</evidence>
<comment type="caution">
    <text evidence="4">The sequence shown here is derived from an EMBL/GenBank/DDBJ whole genome shotgun (WGS) entry which is preliminary data.</text>
</comment>
<name>A0A978UJQ5_ZIZJJ</name>
<dbReference type="EMBL" id="JAEACU010000011">
    <property type="protein sequence ID" value="KAH7515036.1"/>
    <property type="molecule type" value="Genomic_DNA"/>
</dbReference>
<dbReference type="PROSITE" id="PS50002">
    <property type="entry name" value="SH3"/>
    <property type="match status" value="1"/>
</dbReference>